<dbReference type="AlphaFoldDB" id="A0A816PMZ3"/>
<keyword evidence="1" id="KW-1133">Transmembrane helix</keyword>
<accession>A0A816PMZ3</accession>
<dbReference type="Proteomes" id="UP000663824">
    <property type="component" value="Unassembled WGS sequence"/>
</dbReference>
<feature type="transmembrane region" description="Helical" evidence="1">
    <location>
        <begin position="68"/>
        <end position="93"/>
    </location>
</feature>
<dbReference type="EMBL" id="CAJNRE010005943">
    <property type="protein sequence ID" value="CAF2051604.1"/>
    <property type="molecule type" value="Genomic_DNA"/>
</dbReference>
<evidence type="ECO:0000313" key="2">
    <source>
        <dbReference type="EMBL" id="CAF2051604.1"/>
    </source>
</evidence>
<evidence type="ECO:0000256" key="1">
    <source>
        <dbReference type="SAM" id="Phobius"/>
    </source>
</evidence>
<comment type="caution">
    <text evidence="2">The sequence shown here is derived from an EMBL/GenBank/DDBJ whole genome shotgun (WGS) entry which is preliminary data.</text>
</comment>
<proteinExistence type="predicted"/>
<evidence type="ECO:0000313" key="3">
    <source>
        <dbReference type="Proteomes" id="UP000663824"/>
    </source>
</evidence>
<gene>
    <name evidence="2" type="ORF">MBJ925_LOCUS13146</name>
</gene>
<name>A0A816PMZ3_9BILA</name>
<sequence length="98" mass="10680">ISYSIIQKFDFLTMVSDQQDKALKQDIPPYAGAPPYEGDTVITTTQPQQLQRHQHEASIKGGAGDSNVQLGCCILCLFTGGLSFPLWVIYCCLASPNS</sequence>
<reference evidence="2" key="1">
    <citation type="submission" date="2021-02" db="EMBL/GenBank/DDBJ databases">
        <authorList>
            <person name="Nowell W R."/>
        </authorList>
    </citation>
    <scope>NUCLEOTIDE SEQUENCE</scope>
</reference>
<feature type="non-terminal residue" evidence="2">
    <location>
        <position position="1"/>
    </location>
</feature>
<keyword evidence="1" id="KW-0812">Transmembrane</keyword>
<keyword evidence="1" id="KW-0472">Membrane</keyword>
<organism evidence="2 3">
    <name type="scientific">Rotaria magnacalcarata</name>
    <dbReference type="NCBI Taxonomy" id="392030"/>
    <lineage>
        <taxon>Eukaryota</taxon>
        <taxon>Metazoa</taxon>
        <taxon>Spiralia</taxon>
        <taxon>Gnathifera</taxon>
        <taxon>Rotifera</taxon>
        <taxon>Eurotatoria</taxon>
        <taxon>Bdelloidea</taxon>
        <taxon>Philodinida</taxon>
        <taxon>Philodinidae</taxon>
        <taxon>Rotaria</taxon>
    </lineage>
</organism>
<protein>
    <submittedName>
        <fullName evidence="2">Uncharacterized protein</fullName>
    </submittedName>
</protein>